<proteinExistence type="predicted"/>
<protein>
    <submittedName>
        <fullName evidence="2">Uncharacterized protein</fullName>
    </submittedName>
</protein>
<dbReference type="EMBL" id="CP002048">
    <property type="protein sequence ID" value="ADI02695.1"/>
    <property type="molecule type" value="Genomic_DNA"/>
</dbReference>
<sequence length="211" mass="24095">MKRIVLFTALTIALVSITGYGFASSQTREGTLPDGSKVRVDATGRLVTDRHTEAVEKAISSIKPEDFQSVNSFVRQAHFQLNDLVASGHYKRFTDNSTWASNSKEYLWETRVKEYVSGEGELNLVTRPREVAEKVGSEDLKADLEAFARMLEFAYEKKDVQLLILAHRIIHDLDYWVFNNETFESRDYWGATVTLEGQDGILTKKYLNKFE</sequence>
<dbReference type="OrthoDB" id="2087420at2"/>
<feature type="signal peptide" evidence="1">
    <location>
        <begin position="1"/>
        <end position="23"/>
    </location>
</feature>
<dbReference type="AlphaFoldDB" id="D7CPR7"/>
<dbReference type="HOGENOM" id="CLU_1304371_0_0_9"/>
<evidence type="ECO:0000313" key="3">
    <source>
        <dbReference type="Proteomes" id="UP000000378"/>
    </source>
</evidence>
<evidence type="ECO:0000256" key="1">
    <source>
        <dbReference type="SAM" id="SignalP"/>
    </source>
</evidence>
<keyword evidence="1" id="KW-0732">Signal</keyword>
<dbReference type="KEGG" id="slp:Slip_1943"/>
<dbReference type="STRING" id="643648.Slip_1943"/>
<dbReference type="Proteomes" id="UP000000378">
    <property type="component" value="Chromosome"/>
</dbReference>
<organism evidence="2 3">
    <name type="scientific">Syntrophothermus lipocalidus (strain DSM 12680 / TGB-C1)</name>
    <dbReference type="NCBI Taxonomy" id="643648"/>
    <lineage>
        <taxon>Bacteria</taxon>
        <taxon>Bacillati</taxon>
        <taxon>Bacillota</taxon>
        <taxon>Clostridia</taxon>
        <taxon>Eubacteriales</taxon>
        <taxon>Syntrophomonadaceae</taxon>
        <taxon>Syntrophothermus</taxon>
    </lineage>
</organism>
<dbReference type="RefSeq" id="WP_013176097.1">
    <property type="nucleotide sequence ID" value="NC_014220.1"/>
</dbReference>
<keyword evidence="3" id="KW-1185">Reference proteome</keyword>
<reference evidence="2 3" key="2">
    <citation type="journal article" date="2010" name="Stand. Genomic Sci.">
        <title>Complete genome sequence of Syntrophothermus lipocalidus type strain (TGB-C1).</title>
        <authorList>
            <person name="Djao O.D."/>
            <person name="Zhang X."/>
            <person name="Lucas S."/>
            <person name="Lapidus A."/>
            <person name="Del Rio T.G."/>
            <person name="Nolan M."/>
            <person name="Tice H."/>
            <person name="Cheng J.F."/>
            <person name="Han C."/>
            <person name="Tapia R."/>
            <person name="Goodwin L."/>
            <person name="Pitluck S."/>
            <person name="Liolios K."/>
            <person name="Ivanova N."/>
            <person name="Mavromatis K."/>
            <person name="Mikhailova N."/>
            <person name="Ovchinnikova G."/>
            <person name="Pati A."/>
            <person name="Brambilla E."/>
            <person name="Chen A."/>
            <person name="Palaniappan K."/>
            <person name="Land M."/>
            <person name="Hauser L."/>
            <person name="Chang Y.J."/>
            <person name="Jeffries C.D."/>
            <person name="Rohde M."/>
            <person name="Sikorski J."/>
            <person name="Spring S."/>
            <person name="Goker M."/>
            <person name="Detter J.C."/>
            <person name="Woyke T."/>
            <person name="Bristow J."/>
            <person name="Eisen J.A."/>
            <person name="Markowitz V."/>
            <person name="Hugenholtz P."/>
            <person name="Kyrpides N.C."/>
            <person name="Klenk H.P."/>
        </authorList>
    </citation>
    <scope>NUCLEOTIDE SEQUENCE [LARGE SCALE GENOMIC DNA]</scope>
    <source>
        <strain evidence="3">DSM 12680 / TGB-C1</strain>
    </source>
</reference>
<feature type="chain" id="PRO_5003094073" evidence="1">
    <location>
        <begin position="24"/>
        <end position="211"/>
    </location>
</feature>
<evidence type="ECO:0000313" key="2">
    <source>
        <dbReference type="EMBL" id="ADI02695.1"/>
    </source>
</evidence>
<accession>D7CPR7</accession>
<name>D7CPR7_SYNLT</name>
<reference evidence="3" key="1">
    <citation type="journal article" date="2010" name="Stand. Genomic Sci.">
        <title>Complete genome sequence of Syntrophothermus lipocalidus type strain (TGB-C1T).</title>
        <authorList>
            <consortium name="US DOE Joint Genome Institute (JGI-PGF)"/>
            <person name="Djao O."/>
            <person name="Zhang X."/>
            <person name="Lucas S."/>
            <person name="Lapidus A."/>
            <person name="Glavina Del Rio T."/>
            <person name="Nolan M."/>
            <person name="Tice H."/>
            <person name="Cheng J."/>
            <person name="Han C."/>
            <person name="Tapia R."/>
            <person name="Goodwin L."/>
            <person name="Pitluck S."/>
            <person name="Liolios K."/>
            <person name="Ivanova N."/>
            <person name="Mavromatis K."/>
            <person name="Mikhailova N."/>
            <person name="Ovchinnikova G."/>
            <person name="Pati A."/>
            <person name="Brambilla E."/>
            <person name="Chen A."/>
            <person name="Palaniappan K."/>
            <person name="Land M."/>
            <person name="Hauser L."/>
            <person name="Chang Y."/>
            <person name="Jeffries C."/>
            <person name="Rohde M."/>
            <person name="Sikorski J."/>
            <person name="Spring S."/>
            <person name="Goker M."/>
            <person name="Detter J."/>
            <person name="Woyke T."/>
            <person name="Bristow J."/>
            <person name="Eisen J."/>
            <person name="Markowitz V."/>
            <person name="Hugenholtz P."/>
            <person name="Kyrpides N."/>
            <person name="Klenk H."/>
        </authorList>
    </citation>
    <scope>NUCLEOTIDE SEQUENCE [LARGE SCALE GENOMIC DNA]</scope>
    <source>
        <strain evidence="3">DSM 12680 / TGB-C1</strain>
    </source>
</reference>
<gene>
    <name evidence="2" type="ordered locus">Slip_1943</name>
</gene>
<dbReference type="eggNOG" id="ENOG50324K2">
    <property type="taxonomic scope" value="Bacteria"/>
</dbReference>